<keyword evidence="6" id="KW-0256">Endoplasmic reticulum</keyword>
<evidence type="ECO:0000256" key="12">
    <source>
        <dbReference type="SAM" id="Phobius"/>
    </source>
</evidence>
<evidence type="ECO:0000256" key="8">
    <source>
        <dbReference type="ARBA" id="ARBA00023136"/>
    </source>
</evidence>
<dbReference type="Pfam" id="PF02517">
    <property type="entry name" value="Rce1-like"/>
    <property type="match status" value="1"/>
</dbReference>
<dbReference type="GeneID" id="91091161"/>
<dbReference type="EMBL" id="CP144098">
    <property type="protein sequence ID" value="WWC85624.1"/>
    <property type="molecule type" value="Genomic_DNA"/>
</dbReference>
<feature type="transmembrane region" description="Helical" evidence="12">
    <location>
        <begin position="153"/>
        <end position="172"/>
    </location>
</feature>
<dbReference type="GO" id="GO:0005789">
    <property type="term" value="C:endoplasmic reticulum membrane"/>
    <property type="evidence" value="ECO:0007669"/>
    <property type="project" value="UniProtKB-SubCell"/>
</dbReference>
<dbReference type="InterPro" id="IPR003675">
    <property type="entry name" value="Rce1/LyrA-like_dom"/>
</dbReference>
<feature type="transmembrane region" description="Helical" evidence="12">
    <location>
        <begin position="20"/>
        <end position="38"/>
    </location>
</feature>
<evidence type="ECO:0000256" key="9">
    <source>
        <dbReference type="ARBA" id="ARBA00047280"/>
    </source>
</evidence>
<evidence type="ECO:0000313" key="15">
    <source>
        <dbReference type="Proteomes" id="UP001355207"/>
    </source>
</evidence>
<keyword evidence="3" id="KW-0645">Protease</keyword>
<reference evidence="14 15" key="1">
    <citation type="submission" date="2024-01" db="EMBL/GenBank/DDBJ databases">
        <title>Comparative genomics of Cryptococcus and Kwoniella reveals pathogenesis evolution and contrasting modes of karyotype evolution via chromosome fusion or intercentromeric recombination.</title>
        <authorList>
            <person name="Coelho M.A."/>
            <person name="David-Palma M."/>
            <person name="Shea T."/>
            <person name="Bowers K."/>
            <person name="McGinley-Smith S."/>
            <person name="Mohammad A.W."/>
            <person name="Gnirke A."/>
            <person name="Yurkov A.M."/>
            <person name="Nowrousian M."/>
            <person name="Sun S."/>
            <person name="Cuomo C.A."/>
            <person name="Heitman J."/>
        </authorList>
    </citation>
    <scope>NUCLEOTIDE SEQUENCE [LARGE SCALE GENOMIC DNA]</scope>
    <source>
        <strain evidence="14 15">CBS 6074</strain>
    </source>
</reference>
<feature type="domain" description="CAAX prenyl protease 2/Lysostaphin resistance protein A-like" evidence="13">
    <location>
        <begin position="204"/>
        <end position="310"/>
    </location>
</feature>
<comment type="similarity">
    <text evidence="2">Belongs to the peptidase U48 family.</text>
</comment>
<evidence type="ECO:0000256" key="10">
    <source>
        <dbReference type="ARBA" id="ARBA00049729"/>
    </source>
</evidence>
<evidence type="ECO:0000256" key="4">
    <source>
        <dbReference type="ARBA" id="ARBA00022692"/>
    </source>
</evidence>
<dbReference type="GO" id="GO:0004222">
    <property type="term" value="F:metalloendopeptidase activity"/>
    <property type="evidence" value="ECO:0007669"/>
    <property type="project" value="InterPro"/>
</dbReference>
<feature type="transmembrane region" description="Helical" evidence="12">
    <location>
        <begin position="222"/>
        <end position="244"/>
    </location>
</feature>
<evidence type="ECO:0000256" key="6">
    <source>
        <dbReference type="ARBA" id="ARBA00022824"/>
    </source>
</evidence>
<dbReference type="AlphaFoldDB" id="A0AAX4JL85"/>
<gene>
    <name evidence="14" type="ORF">L201_000489</name>
</gene>
<evidence type="ECO:0000256" key="2">
    <source>
        <dbReference type="ARBA" id="ARBA00006897"/>
    </source>
</evidence>
<evidence type="ECO:0000256" key="3">
    <source>
        <dbReference type="ARBA" id="ARBA00022670"/>
    </source>
</evidence>
<feature type="transmembrane region" description="Helical" evidence="12">
    <location>
        <begin position="98"/>
        <end position="116"/>
    </location>
</feature>
<sequence length="347" mass="38005">MDSSLALPPNLVGIITPSTAHTLSFLATTSYVGSLYLSQKLFNPKTPKQAKAKPINSNHDDGSAIPPISSTDDGDIGYEGNGPKPGSRDHPETMKRRMIAVIISTTLSLSSVYLTIKSLAKYSGNRSSIIQSLTLLGLRLPNNNDNSKLLYQILPWTLAPILMTGPLFAMLLDDDLPLIGNRYHGEGLLQKLGRGYREFGLMELRNYAVGPITEELVFRSSILSVSILGGLSFSSMVFGTPLWFGIAHAHHALETFRKNGSTKHAAIHAILGCLFQLSYTTLFGWFASYLYLRTGSVLPPLTSHIFCNVMGIYLPSTAIARQPKRRYLIWGSYLAGIAGFVWGLTRL</sequence>
<evidence type="ECO:0000313" key="14">
    <source>
        <dbReference type="EMBL" id="WWC85624.1"/>
    </source>
</evidence>
<name>A0AAX4JL85_9TREE</name>
<feature type="region of interest" description="Disordered" evidence="11">
    <location>
        <begin position="47"/>
        <end position="91"/>
    </location>
</feature>
<evidence type="ECO:0000256" key="7">
    <source>
        <dbReference type="ARBA" id="ARBA00022989"/>
    </source>
</evidence>
<dbReference type="RefSeq" id="XP_066072387.1">
    <property type="nucleotide sequence ID" value="XM_066216290.1"/>
</dbReference>
<dbReference type="Proteomes" id="UP001355207">
    <property type="component" value="Chromosome 1"/>
</dbReference>
<keyword evidence="7 12" id="KW-1133">Transmembrane helix</keyword>
<proteinExistence type="inferred from homology"/>
<keyword evidence="15" id="KW-1185">Reference proteome</keyword>
<evidence type="ECO:0000256" key="5">
    <source>
        <dbReference type="ARBA" id="ARBA00022801"/>
    </source>
</evidence>
<evidence type="ECO:0000259" key="13">
    <source>
        <dbReference type="Pfam" id="PF02517"/>
    </source>
</evidence>
<comment type="catalytic activity">
    <reaction evidence="9">
        <text>Hydrolyzes the peptide bond -P2-(S-farnesyl or geranylgeranyl)C-P1'-P2'-P3'-COOH where P1' and P2' are amino acids with aliphatic sidechains and P3' is any C-terminal residue.</text>
        <dbReference type="EC" id="3.4.26.1"/>
    </reaction>
</comment>
<keyword evidence="5" id="KW-0378">Hydrolase</keyword>
<feature type="transmembrane region" description="Helical" evidence="12">
    <location>
        <begin position="327"/>
        <end position="345"/>
    </location>
</feature>
<evidence type="ECO:0000256" key="11">
    <source>
        <dbReference type="SAM" id="MobiDB-lite"/>
    </source>
</evidence>
<keyword evidence="8 12" id="KW-0472">Membrane</keyword>
<dbReference type="PANTHER" id="PTHR13046:SF0">
    <property type="entry name" value="CAAX PRENYL PROTEASE 2"/>
    <property type="match status" value="1"/>
</dbReference>
<dbReference type="PANTHER" id="PTHR13046">
    <property type="entry name" value="PROTEASE U48 CAAX PRENYL PROTEASE RCE1"/>
    <property type="match status" value="1"/>
</dbReference>
<dbReference type="InterPro" id="IPR039731">
    <property type="entry name" value="Rce1"/>
</dbReference>
<protein>
    <recommendedName>
        <fullName evidence="10">intramembrane prenyl-peptidase Rce1</fullName>
        <ecNumber evidence="10">3.4.26.1</ecNumber>
    </recommendedName>
</protein>
<dbReference type="EC" id="3.4.26.1" evidence="10"/>
<evidence type="ECO:0000256" key="1">
    <source>
        <dbReference type="ARBA" id="ARBA00004477"/>
    </source>
</evidence>
<keyword evidence="4 12" id="KW-0812">Transmembrane</keyword>
<comment type="subcellular location">
    <subcellularLocation>
        <location evidence="1">Endoplasmic reticulum membrane</location>
        <topology evidence="1">Multi-pass membrane protein</topology>
    </subcellularLocation>
</comment>
<organism evidence="14 15">
    <name type="scientific">Kwoniella dendrophila CBS 6074</name>
    <dbReference type="NCBI Taxonomy" id="1295534"/>
    <lineage>
        <taxon>Eukaryota</taxon>
        <taxon>Fungi</taxon>
        <taxon>Dikarya</taxon>
        <taxon>Basidiomycota</taxon>
        <taxon>Agaricomycotina</taxon>
        <taxon>Tremellomycetes</taxon>
        <taxon>Tremellales</taxon>
        <taxon>Cryptococcaceae</taxon>
        <taxon>Kwoniella</taxon>
    </lineage>
</organism>
<dbReference type="GO" id="GO:0071586">
    <property type="term" value="P:CAAX-box protein processing"/>
    <property type="evidence" value="ECO:0007669"/>
    <property type="project" value="InterPro"/>
</dbReference>
<feature type="transmembrane region" description="Helical" evidence="12">
    <location>
        <begin position="265"/>
        <end position="291"/>
    </location>
</feature>
<accession>A0AAX4JL85</accession>